<dbReference type="PANTHER" id="PTHR24305:SF166">
    <property type="entry name" value="CYTOCHROME P450 12A4, MITOCHONDRIAL-RELATED"/>
    <property type="match status" value="1"/>
</dbReference>
<evidence type="ECO:0000256" key="9">
    <source>
        <dbReference type="ARBA" id="ARBA00023002"/>
    </source>
</evidence>
<dbReference type="AlphaFoldDB" id="A0A0W0FFC9"/>
<reference evidence="16 17" key="1">
    <citation type="submission" date="2015-12" db="EMBL/GenBank/DDBJ databases">
        <title>Draft genome sequence of Moniliophthora roreri, the causal agent of frosty pod rot of cacao.</title>
        <authorList>
            <person name="Aime M.C."/>
            <person name="Diaz-Valderrama J.R."/>
            <person name="Kijpornyongpan T."/>
            <person name="Phillips-Mora W."/>
        </authorList>
    </citation>
    <scope>NUCLEOTIDE SEQUENCE [LARGE SCALE GENOMIC DNA]</scope>
    <source>
        <strain evidence="16 17">MCA 2952</strain>
    </source>
</reference>
<dbReference type="GO" id="GO:0004497">
    <property type="term" value="F:monooxygenase activity"/>
    <property type="evidence" value="ECO:0007669"/>
    <property type="project" value="UniProtKB-KW"/>
</dbReference>
<evidence type="ECO:0000256" key="4">
    <source>
        <dbReference type="ARBA" id="ARBA00010617"/>
    </source>
</evidence>
<evidence type="ECO:0000256" key="12">
    <source>
        <dbReference type="ARBA" id="ARBA00023136"/>
    </source>
</evidence>
<comment type="pathway">
    <text evidence="3">Secondary metabolite biosynthesis; terpenoid biosynthesis.</text>
</comment>
<keyword evidence="5 13" id="KW-0349">Heme</keyword>
<sequence length="580" mass="65516">MSLQGYADLIFRLSTAPQKPSLSCQPMFDPAKMALTRIDFAAAGFAFIAIVLPYLFKRRKQLKGLRGPQRESYLSGVEYKLRLENLQQAGDLTYKWAEKYGSTYKIWGCFGQKILVTSDPRAIQYILHQHVVEFPAPRDIRRFFELIFGRGVIWAVGEEHRRHRRVLSPAFSINHMKGFVPLFQQHVTQLAEKLNAELRHGTQVLDIIPWSHKVTLDVIGESSFNYQFGALKDKPNELTNALKDLEDIANSPSPSQTIIQALPRHLPKLISYFQARYLPTNVEKGFLKYLELSNQKAREMMHTSGLVVGDEHNEKAETSGKERDVLSVLVRANRAEDPRKRLTEDEVLAQMSTLIQAGHHTTGYSFAWILYELSRNPMDQQKVYEEIKHIHSRTSGELSDPDYDELASSWLGLCVKEALRLHPVVTQLVREPTYPDLVPLELPVESSSGETISEVPVQAGQRILVDIGVYNRLEAVWGPDANEWNPSRFLDNSAPMKSVSVGMTANLLTFSGGSKGCIGWRFALMELHALLAGLLEQFHFSLPADVEIRSAQLGLTVPIVGGKENEGPMLPLVVRRRRPN</sequence>
<evidence type="ECO:0000256" key="10">
    <source>
        <dbReference type="ARBA" id="ARBA00023004"/>
    </source>
</evidence>
<keyword evidence="11 14" id="KW-0503">Monooxygenase</keyword>
<keyword evidence="9 14" id="KW-0560">Oxidoreductase</keyword>
<evidence type="ECO:0000256" key="1">
    <source>
        <dbReference type="ARBA" id="ARBA00001971"/>
    </source>
</evidence>
<dbReference type="PANTHER" id="PTHR24305">
    <property type="entry name" value="CYTOCHROME P450"/>
    <property type="match status" value="1"/>
</dbReference>
<evidence type="ECO:0000256" key="13">
    <source>
        <dbReference type="PIRSR" id="PIRSR602401-1"/>
    </source>
</evidence>
<dbReference type="InterPro" id="IPR017972">
    <property type="entry name" value="Cyt_P450_CS"/>
</dbReference>
<dbReference type="GO" id="GO:0020037">
    <property type="term" value="F:heme binding"/>
    <property type="evidence" value="ECO:0007669"/>
    <property type="project" value="InterPro"/>
</dbReference>
<dbReference type="PRINTS" id="PR00385">
    <property type="entry name" value="P450"/>
</dbReference>
<keyword evidence="6 15" id="KW-0812">Transmembrane</keyword>
<dbReference type="eggNOG" id="KOG0157">
    <property type="taxonomic scope" value="Eukaryota"/>
</dbReference>
<dbReference type="PRINTS" id="PR00463">
    <property type="entry name" value="EP450I"/>
</dbReference>
<dbReference type="GO" id="GO:0016705">
    <property type="term" value="F:oxidoreductase activity, acting on paired donors, with incorporation or reduction of molecular oxygen"/>
    <property type="evidence" value="ECO:0007669"/>
    <property type="project" value="InterPro"/>
</dbReference>
<keyword evidence="8 15" id="KW-1133">Transmembrane helix</keyword>
<dbReference type="GO" id="GO:0005506">
    <property type="term" value="F:iron ion binding"/>
    <property type="evidence" value="ECO:0007669"/>
    <property type="project" value="InterPro"/>
</dbReference>
<protein>
    <recommendedName>
        <fullName evidence="18">Cytochrome p450</fullName>
    </recommendedName>
</protein>
<keyword evidence="12 15" id="KW-0472">Membrane</keyword>
<comment type="similarity">
    <text evidence="4 14">Belongs to the cytochrome P450 family.</text>
</comment>
<gene>
    <name evidence="16" type="ORF">WG66_12419</name>
</gene>
<comment type="cofactor">
    <cofactor evidence="1 13">
        <name>heme</name>
        <dbReference type="ChEBI" id="CHEBI:30413"/>
    </cofactor>
</comment>
<evidence type="ECO:0000256" key="3">
    <source>
        <dbReference type="ARBA" id="ARBA00004721"/>
    </source>
</evidence>
<evidence type="ECO:0000256" key="8">
    <source>
        <dbReference type="ARBA" id="ARBA00022989"/>
    </source>
</evidence>
<dbReference type="EMBL" id="LATX01002020">
    <property type="protein sequence ID" value="KTB34979.1"/>
    <property type="molecule type" value="Genomic_DNA"/>
</dbReference>
<feature type="binding site" description="axial binding residue" evidence="13">
    <location>
        <position position="517"/>
    </location>
    <ligand>
        <name>heme</name>
        <dbReference type="ChEBI" id="CHEBI:30413"/>
    </ligand>
    <ligandPart>
        <name>Fe</name>
        <dbReference type="ChEBI" id="CHEBI:18248"/>
    </ligandPart>
</feature>
<evidence type="ECO:0000256" key="5">
    <source>
        <dbReference type="ARBA" id="ARBA00022617"/>
    </source>
</evidence>
<evidence type="ECO:0000313" key="16">
    <source>
        <dbReference type="EMBL" id="KTB34979.1"/>
    </source>
</evidence>
<keyword evidence="10 13" id="KW-0408">Iron</keyword>
<dbReference type="InterPro" id="IPR036396">
    <property type="entry name" value="Cyt_P450_sf"/>
</dbReference>
<comment type="caution">
    <text evidence="16">The sequence shown here is derived from an EMBL/GenBank/DDBJ whole genome shotgun (WGS) entry which is preliminary data.</text>
</comment>
<evidence type="ECO:0008006" key="18">
    <source>
        <dbReference type="Google" id="ProtNLM"/>
    </source>
</evidence>
<evidence type="ECO:0000256" key="14">
    <source>
        <dbReference type="RuleBase" id="RU000461"/>
    </source>
</evidence>
<evidence type="ECO:0000256" key="11">
    <source>
        <dbReference type="ARBA" id="ARBA00023033"/>
    </source>
</evidence>
<comment type="subcellular location">
    <subcellularLocation>
        <location evidence="2">Membrane</location>
    </subcellularLocation>
</comment>
<keyword evidence="7 13" id="KW-0479">Metal-binding</keyword>
<proteinExistence type="inferred from homology"/>
<evidence type="ECO:0000256" key="15">
    <source>
        <dbReference type="SAM" id="Phobius"/>
    </source>
</evidence>
<dbReference type="InterPro" id="IPR002401">
    <property type="entry name" value="Cyt_P450_E_grp-I"/>
</dbReference>
<dbReference type="Pfam" id="PF00067">
    <property type="entry name" value="p450"/>
    <property type="match status" value="1"/>
</dbReference>
<dbReference type="Proteomes" id="UP000054988">
    <property type="component" value="Unassembled WGS sequence"/>
</dbReference>
<feature type="transmembrane region" description="Helical" evidence="15">
    <location>
        <begin position="38"/>
        <end position="56"/>
    </location>
</feature>
<organism evidence="16 17">
    <name type="scientific">Moniliophthora roreri</name>
    <name type="common">Frosty pod rot fungus</name>
    <name type="synonym">Monilia roreri</name>
    <dbReference type="NCBI Taxonomy" id="221103"/>
    <lineage>
        <taxon>Eukaryota</taxon>
        <taxon>Fungi</taxon>
        <taxon>Dikarya</taxon>
        <taxon>Basidiomycota</taxon>
        <taxon>Agaricomycotina</taxon>
        <taxon>Agaricomycetes</taxon>
        <taxon>Agaricomycetidae</taxon>
        <taxon>Agaricales</taxon>
        <taxon>Marasmiineae</taxon>
        <taxon>Marasmiaceae</taxon>
        <taxon>Moniliophthora</taxon>
    </lineage>
</organism>
<name>A0A0W0FFC9_MONRR</name>
<dbReference type="SUPFAM" id="SSF48264">
    <property type="entry name" value="Cytochrome P450"/>
    <property type="match status" value="1"/>
</dbReference>
<dbReference type="PROSITE" id="PS00086">
    <property type="entry name" value="CYTOCHROME_P450"/>
    <property type="match status" value="1"/>
</dbReference>
<dbReference type="InterPro" id="IPR050121">
    <property type="entry name" value="Cytochrome_P450_monoxygenase"/>
</dbReference>
<dbReference type="GO" id="GO:0016020">
    <property type="term" value="C:membrane"/>
    <property type="evidence" value="ECO:0007669"/>
    <property type="project" value="UniProtKB-SubCell"/>
</dbReference>
<dbReference type="Gene3D" id="1.10.630.10">
    <property type="entry name" value="Cytochrome P450"/>
    <property type="match status" value="1"/>
</dbReference>
<evidence type="ECO:0000313" key="17">
    <source>
        <dbReference type="Proteomes" id="UP000054988"/>
    </source>
</evidence>
<evidence type="ECO:0000256" key="6">
    <source>
        <dbReference type="ARBA" id="ARBA00022692"/>
    </source>
</evidence>
<dbReference type="InterPro" id="IPR001128">
    <property type="entry name" value="Cyt_P450"/>
</dbReference>
<evidence type="ECO:0000256" key="2">
    <source>
        <dbReference type="ARBA" id="ARBA00004370"/>
    </source>
</evidence>
<evidence type="ECO:0000256" key="7">
    <source>
        <dbReference type="ARBA" id="ARBA00022723"/>
    </source>
</evidence>
<accession>A0A0W0FFC9</accession>